<dbReference type="KEGG" id="tvd:SG34_031700"/>
<evidence type="ECO:0000313" key="2">
    <source>
        <dbReference type="Proteomes" id="UP000032352"/>
    </source>
</evidence>
<accession>A0AAF0CE22</accession>
<keyword evidence="2" id="KW-1185">Reference proteome</keyword>
<evidence type="ECO:0000313" key="1">
    <source>
        <dbReference type="EMBL" id="WDE08489.1"/>
    </source>
</evidence>
<sequence length="139" mass="15847">MNISDIVKLRDCGELKISYITNWDYSMNQILDNFGLFPCEDKLKEVLLEDAQKIVEALLFKDLAYGSEIMTTKEATKCMEYFFSTFSSPNSRYYSNAVKGADNNQYIFHINQFTDSLVDGGVVIIDGDIAVCFWVSDDD</sequence>
<reference evidence="1 2" key="1">
    <citation type="journal article" date="2015" name="Genome Announc.">
        <title>Draft Genome Sequences of Marine Isolates of Thalassomonas viridans and Thalassomonas actiniarum.</title>
        <authorList>
            <person name="Olonade I."/>
            <person name="van Zyl L.J."/>
            <person name="Trindade M."/>
        </authorList>
    </citation>
    <scope>NUCLEOTIDE SEQUENCE [LARGE SCALE GENOMIC DNA]</scope>
    <source>
        <strain evidence="1 2">XOM25</strain>
    </source>
</reference>
<dbReference type="Proteomes" id="UP000032352">
    <property type="component" value="Chromosome pTvir"/>
</dbReference>
<dbReference type="AlphaFoldDB" id="A0AAF0CE22"/>
<dbReference type="EMBL" id="CP059734">
    <property type="protein sequence ID" value="WDE08489.1"/>
    <property type="molecule type" value="Genomic_DNA"/>
</dbReference>
<reference evidence="1 2" key="2">
    <citation type="journal article" date="2022" name="Mar. Drugs">
        <title>Bioassay-Guided Fractionation Leads to the Detection of Cholic Acid Generated by the Rare Thalassomonas sp.</title>
        <authorList>
            <person name="Pheiffer F."/>
            <person name="Schneider Y.K."/>
            <person name="Hansen E.H."/>
            <person name="Andersen J.H."/>
            <person name="Isaksson J."/>
            <person name="Busche T."/>
            <person name="R C."/>
            <person name="Kalinowski J."/>
            <person name="Zyl L.V."/>
            <person name="Trindade M."/>
        </authorList>
    </citation>
    <scope>NUCLEOTIDE SEQUENCE [LARGE SCALE GENOMIC DNA]</scope>
    <source>
        <strain evidence="1 2">XOM25</strain>
    </source>
</reference>
<organism evidence="1 2">
    <name type="scientific">Thalassomonas viridans</name>
    <dbReference type="NCBI Taxonomy" id="137584"/>
    <lineage>
        <taxon>Bacteria</taxon>
        <taxon>Pseudomonadati</taxon>
        <taxon>Pseudomonadota</taxon>
        <taxon>Gammaproteobacteria</taxon>
        <taxon>Alteromonadales</taxon>
        <taxon>Colwelliaceae</taxon>
        <taxon>Thalassomonas</taxon>
    </lineage>
</organism>
<name>A0AAF0CE22_9GAMM</name>
<protein>
    <submittedName>
        <fullName evidence="1">Uncharacterized protein</fullName>
    </submittedName>
</protein>
<proteinExistence type="predicted"/>
<dbReference type="RefSeq" id="WP_044839095.1">
    <property type="nucleotide sequence ID" value="NZ_CP059734.1"/>
</dbReference>
<gene>
    <name evidence="1" type="ORF">SG34_031700</name>
</gene>